<organism evidence="1">
    <name type="scientific">Acidicaldus sp</name>
    <dbReference type="NCBI Taxonomy" id="1872105"/>
    <lineage>
        <taxon>Bacteria</taxon>
        <taxon>Pseudomonadati</taxon>
        <taxon>Pseudomonadota</taxon>
        <taxon>Alphaproteobacteria</taxon>
        <taxon>Acetobacterales</taxon>
        <taxon>Acetobacteraceae</taxon>
        <taxon>Acidicaldus</taxon>
    </lineage>
</organism>
<evidence type="ECO:0000313" key="1">
    <source>
        <dbReference type="EMBL" id="HGC42643.1"/>
    </source>
</evidence>
<accession>A0A8J4M621</accession>
<dbReference type="EMBL" id="DTQM01000101">
    <property type="protein sequence ID" value="HGC42643.1"/>
    <property type="molecule type" value="Genomic_DNA"/>
</dbReference>
<proteinExistence type="predicted"/>
<gene>
    <name evidence="1" type="ORF">ENY07_05405</name>
</gene>
<name>A0A8J4M621_9PROT</name>
<dbReference type="AlphaFoldDB" id="A0A8J4M621"/>
<reference evidence="1" key="1">
    <citation type="journal article" date="2020" name="mSystems">
        <title>Genome- and Community-Level Interaction Insights into Carbon Utilization and Element Cycling Functions of Hydrothermarchaeota in Hydrothermal Sediment.</title>
        <authorList>
            <person name="Zhou Z."/>
            <person name="Liu Y."/>
            <person name="Xu W."/>
            <person name="Pan J."/>
            <person name="Luo Z.H."/>
            <person name="Li M."/>
        </authorList>
    </citation>
    <scope>NUCLEOTIDE SEQUENCE</scope>
    <source>
        <strain evidence="1">SpSt-997</strain>
    </source>
</reference>
<comment type="caution">
    <text evidence="1">The sequence shown here is derived from an EMBL/GenBank/DDBJ whole genome shotgun (WGS) entry which is preliminary data.</text>
</comment>
<protein>
    <submittedName>
        <fullName evidence="1">Uncharacterized protein</fullName>
    </submittedName>
</protein>
<sequence length="402" mass="44609">MPHEGEPPEDSPPEVGRLQRFAGALLAEAGALVEPIAPGEIEVLAPLEVQRALGVADLSRLGFGATVTPGALRVGIESDWLDRFARLLDNRGRARRRVLRPEWRAPADPERVLGHELILDNATFRLLGVAPAWTRYLVFAFRYAAVSEEKREGLLQLGLNLATGALPDAVLAGVMPWLDQAGEDPPAPPAEAMPTSWERKRVLDVLARALPPRLDAALAPFIKTLHRRLERDQDRLHGYHNDLHHEALRRAAQLAADDPGRAREAQRGAAIAHEYRAKLDDLARQYALRVSVAWVQTLELVMPVQRFSVQLRRRKAERTLDLDWNPLARRLETPPCAFSYGPERPRLVCDDALHLVVPAGLAPCPACGKPFCRACHPAHCPKCRHAETRTAMLEISPREPSP</sequence>